<protein>
    <submittedName>
        <fullName evidence="2">Uncharacterized protein</fullName>
    </submittedName>
</protein>
<sequence length="218" mass="23296">HLRGRATRVWWLLPSSDAHDSGGVTSALPSLDRNRISDGGRSGPMETEGTDGGSKPPRLSFTGRNAKMETIILRVYSVRVVLSSRPRVSICSDIDRRARASTGQARGEASAIADNLTRYQFMARELDPAPVAAPPAPVSFAYARENHRGVAPEIDIEGGRARRAPSRGGRGADAARQVPVRRLVRSLQLKSSAARTALSSPANTPPALVKCDAAARLL</sequence>
<gene>
    <name evidence="2" type="ORF">EVAR_20210_1</name>
</gene>
<feature type="region of interest" description="Disordered" evidence="1">
    <location>
        <begin position="20"/>
        <end position="61"/>
    </location>
</feature>
<reference evidence="2 3" key="1">
    <citation type="journal article" date="2019" name="Commun. Biol.">
        <title>The bagworm genome reveals a unique fibroin gene that provides high tensile strength.</title>
        <authorList>
            <person name="Kono N."/>
            <person name="Nakamura H."/>
            <person name="Ohtoshi R."/>
            <person name="Tomita M."/>
            <person name="Numata K."/>
            <person name="Arakawa K."/>
        </authorList>
    </citation>
    <scope>NUCLEOTIDE SEQUENCE [LARGE SCALE GENOMIC DNA]</scope>
</reference>
<proteinExistence type="predicted"/>
<feature type="non-terminal residue" evidence="2">
    <location>
        <position position="1"/>
    </location>
</feature>
<accession>A0A4C1W772</accession>
<evidence type="ECO:0000256" key="1">
    <source>
        <dbReference type="SAM" id="MobiDB-lite"/>
    </source>
</evidence>
<dbReference type="AlphaFoldDB" id="A0A4C1W772"/>
<dbReference type="Proteomes" id="UP000299102">
    <property type="component" value="Unassembled WGS sequence"/>
</dbReference>
<dbReference type="EMBL" id="BGZK01000498">
    <property type="protein sequence ID" value="GBP47208.1"/>
    <property type="molecule type" value="Genomic_DNA"/>
</dbReference>
<evidence type="ECO:0000313" key="2">
    <source>
        <dbReference type="EMBL" id="GBP47208.1"/>
    </source>
</evidence>
<keyword evidence="3" id="KW-1185">Reference proteome</keyword>
<evidence type="ECO:0000313" key="3">
    <source>
        <dbReference type="Proteomes" id="UP000299102"/>
    </source>
</evidence>
<comment type="caution">
    <text evidence="2">The sequence shown here is derived from an EMBL/GenBank/DDBJ whole genome shotgun (WGS) entry which is preliminary data.</text>
</comment>
<organism evidence="2 3">
    <name type="scientific">Eumeta variegata</name>
    <name type="common">Bagworm moth</name>
    <name type="synonym">Eumeta japonica</name>
    <dbReference type="NCBI Taxonomy" id="151549"/>
    <lineage>
        <taxon>Eukaryota</taxon>
        <taxon>Metazoa</taxon>
        <taxon>Ecdysozoa</taxon>
        <taxon>Arthropoda</taxon>
        <taxon>Hexapoda</taxon>
        <taxon>Insecta</taxon>
        <taxon>Pterygota</taxon>
        <taxon>Neoptera</taxon>
        <taxon>Endopterygota</taxon>
        <taxon>Lepidoptera</taxon>
        <taxon>Glossata</taxon>
        <taxon>Ditrysia</taxon>
        <taxon>Tineoidea</taxon>
        <taxon>Psychidae</taxon>
        <taxon>Oiketicinae</taxon>
        <taxon>Eumeta</taxon>
    </lineage>
</organism>
<name>A0A4C1W772_EUMVA</name>